<evidence type="ECO:0000313" key="6">
    <source>
        <dbReference type="EMBL" id="KAK1503876.1"/>
    </source>
</evidence>
<accession>A0AAI9YF10</accession>
<comment type="caution">
    <text evidence="6">The sequence shown here is derived from an EMBL/GenBank/DDBJ whole genome shotgun (WGS) entry which is preliminary data.</text>
</comment>
<dbReference type="InterPro" id="IPR011009">
    <property type="entry name" value="Kinase-like_dom_sf"/>
</dbReference>
<protein>
    <recommendedName>
        <fullName evidence="1">non-specific serine/threonine protein kinase</fullName>
        <ecNumber evidence="1">2.7.11.1</ecNumber>
    </recommendedName>
</protein>
<comment type="catalytic activity">
    <reaction evidence="2">
        <text>L-threonyl-[protein] + ATP = O-phospho-L-threonyl-[protein] + ADP + H(+)</text>
        <dbReference type="Rhea" id="RHEA:46608"/>
        <dbReference type="Rhea" id="RHEA-COMP:11060"/>
        <dbReference type="Rhea" id="RHEA-COMP:11605"/>
        <dbReference type="ChEBI" id="CHEBI:15378"/>
        <dbReference type="ChEBI" id="CHEBI:30013"/>
        <dbReference type="ChEBI" id="CHEBI:30616"/>
        <dbReference type="ChEBI" id="CHEBI:61977"/>
        <dbReference type="ChEBI" id="CHEBI:456216"/>
        <dbReference type="EC" id="2.7.11.1"/>
    </reaction>
</comment>
<dbReference type="EMBL" id="MOOE01000036">
    <property type="protein sequence ID" value="KAK1503876.1"/>
    <property type="molecule type" value="Genomic_DNA"/>
</dbReference>
<dbReference type="InterPro" id="IPR040976">
    <property type="entry name" value="Pkinase_fungal"/>
</dbReference>
<evidence type="ECO:0000256" key="4">
    <source>
        <dbReference type="SAM" id="MobiDB-lite"/>
    </source>
</evidence>
<evidence type="ECO:0000259" key="5">
    <source>
        <dbReference type="Pfam" id="PF17667"/>
    </source>
</evidence>
<comment type="catalytic activity">
    <reaction evidence="3">
        <text>L-seryl-[protein] + ATP = O-phospho-L-seryl-[protein] + ADP + H(+)</text>
        <dbReference type="Rhea" id="RHEA:17989"/>
        <dbReference type="Rhea" id="RHEA-COMP:9863"/>
        <dbReference type="Rhea" id="RHEA-COMP:11604"/>
        <dbReference type="ChEBI" id="CHEBI:15378"/>
        <dbReference type="ChEBI" id="CHEBI:29999"/>
        <dbReference type="ChEBI" id="CHEBI:30616"/>
        <dbReference type="ChEBI" id="CHEBI:83421"/>
        <dbReference type="ChEBI" id="CHEBI:456216"/>
        <dbReference type="EC" id="2.7.11.1"/>
    </reaction>
</comment>
<dbReference type="SUPFAM" id="SSF56112">
    <property type="entry name" value="Protein kinase-like (PK-like)"/>
    <property type="match status" value="1"/>
</dbReference>
<evidence type="ECO:0000256" key="2">
    <source>
        <dbReference type="ARBA" id="ARBA00047899"/>
    </source>
</evidence>
<dbReference type="EC" id="2.7.11.1" evidence="1"/>
<organism evidence="6 7">
    <name type="scientific">Colletotrichum costaricense</name>
    <dbReference type="NCBI Taxonomy" id="1209916"/>
    <lineage>
        <taxon>Eukaryota</taxon>
        <taxon>Fungi</taxon>
        <taxon>Dikarya</taxon>
        <taxon>Ascomycota</taxon>
        <taxon>Pezizomycotina</taxon>
        <taxon>Sordariomycetes</taxon>
        <taxon>Hypocreomycetidae</taxon>
        <taxon>Glomerellales</taxon>
        <taxon>Glomerellaceae</taxon>
        <taxon>Colletotrichum</taxon>
        <taxon>Colletotrichum acutatum species complex</taxon>
    </lineage>
</organism>
<dbReference type="GeneID" id="85348632"/>
<evidence type="ECO:0000256" key="1">
    <source>
        <dbReference type="ARBA" id="ARBA00012513"/>
    </source>
</evidence>
<dbReference type="PROSITE" id="PS00109">
    <property type="entry name" value="PROTEIN_KINASE_TYR"/>
    <property type="match status" value="1"/>
</dbReference>
<dbReference type="RefSeq" id="XP_060304352.1">
    <property type="nucleotide sequence ID" value="XM_060465085.1"/>
</dbReference>
<dbReference type="Gene3D" id="1.10.510.10">
    <property type="entry name" value="Transferase(Phosphotransferase) domain 1"/>
    <property type="match status" value="1"/>
</dbReference>
<reference evidence="6 7" key="1">
    <citation type="submission" date="2016-10" db="EMBL/GenBank/DDBJ databases">
        <title>The genome sequence of Colletotrichum fioriniae PJ7.</title>
        <authorList>
            <person name="Baroncelli R."/>
        </authorList>
    </citation>
    <scope>NUCLEOTIDE SEQUENCE [LARGE SCALE GENOMIC DNA]</scope>
    <source>
        <strain evidence="6 7">IMI 309622</strain>
    </source>
</reference>
<gene>
    <name evidence="6" type="ORF">CCOS01_16951</name>
</gene>
<evidence type="ECO:0000313" key="7">
    <source>
        <dbReference type="Proteomes" id="UP001240678"/>
    </source>
</evidence>
<feature type="compositionally biased region" description="Basic residues" evidence="4">
    <location>
        <begin position="533"/>
        <end position="542"/>
    </location>
</feature>
<dbReference type="Pfam" id="PF17667">
    <property type="entry name" value="Pkinase_fungal"/>
    <property type="match status" value="1"/>
</dbReference>
<dbReference type="PANTHER" id="PTHR38248">
    <property type="entry name" value="FUNK1 6"/>
    <property type="match status" value="1"/>
</dbReference>
<feature type="region of interest" description="Disordered" evidence="4">
    <location>
        <begin position="510"/>
        <end position="571"/>
    </location>
</feature>
<evidence type="ECO:0000256" key="3">
    <source>
        <dbReference type="ARBA" id="ARBA00048679"/>
    </source>
</evidence>
<dbReference type="Proteomes" id="UP001240678">
    <property type="component" value="Unassembled WGS sequence"/>
</dbReference>
<name>A0AAI9YF10_9PEZI</name>
<proteinExistence type="predicted"/>
<dbReference type="AlphaFoldDB" id="A0AAI9YF10"/>
<dbReference type="PANTHER" id="PTHR38248:SF2">
    <property type="entry name" value="FUNK1 11"/>
    <property type="match status" value="1"/>
</dbReference>
<dbReference type="GO" id="GO:0004674">
    <property type="term" value="F:protein serine/threonine kinase activity"/>
    <property type="evidence" value="ECO:0007669"/>
    <property type="project" value="UniProtKB-EC"/>
</dbReference>
<dbReference type="InterPro" id="IPR008266">
    <property type="entry name" value="Tyr_kinase_AS"/>
</dbReference>
<feature type="compositionally biased region" description="Polar residues" evidence="4">
    <location>
        <begin position="555"/>
        <end position="569"/>
    </location>
</feature>
<feature type="domain" description="Fungal-type protein kinase" evidence="5">
    <location>
        <begin position="296"/>
        <end position="692"/>
    </location>
</feature>
<keyword evidence="7" id="KW-1185">Reference proteome</keyword>
<sequence>MQKPANPHPLTDDHLPSAMTGLSEQIKRNPIGNGLDDVRSTFKSLCTREKTPYSTDSVDQLGQEDLRNLTLPLLVALQSHVLSISLPSKSGCGSIQSDLLRLISAAVSDSFDFNRVKPLLKAACSHKLDDATIWDQAYSAVTETTPPPRRIASSLQQTPWLRSTSSFTNSSEHRRYVDDILKEELGTMYVGLPGFRDAYFGRLDGLEAASKEVFDQCLDGREPVFQNGWREWPRDPNEKSVLEWLADIVKTLALLSKAQKSNTTHQRSLLIQPNTPMHGSTADRRLDVGFVDDLKGPPYHWKQILVPGELKSNPSADTASKAWIDLGRYAREVLAAQDTRRFVMGFTLCGSLMRVWAFDRLGALASEQFDINKDGLQFVSVVLGFLWMDEEGLGFDPTVMVSDNDRFIKIPRNGSTEQIVIDGVILRARCVAGRAVTCWKAHPKGHPETPLVIKDSWQYPERDEEGDLLREVTDKGIVNVARYYHHETVRIRETEDDIWNNVRRGLDVTAATNYRPGRQIPPSKMVKDDPRKGRPGSSKKRPSSQIDSALPPSKRSCSMSPTKVRSTPPNRVHRRIILRDYGKPIYEASSRSALLAALVCCIDAHESLSKAGILHRDISINNLMINEDSRNPSWPAFLIDLDLAIREPREGSSGAKGKTGTRAFMAIGALLGEQHSFMHDLESFFWVLFWICIHYDADGKDVGPTGFDRWNYESDDTLAELKMGVVADEQYFHQKITESFTTQYQPLVPWVKKLRREVFPSGRKWNSSEPGLYSSMRQVLDDARKDPEVLANT</sequence>